<reference evidence="2 3" key="1">
    <citation type="submission" date="2017-02" db="EMBL/GenBank/DDBJ databases">
        <authorList>
            <person name="Peterson S.W."/>
        </authorList>
    </citation>
    <scope>NUCLEOTIDE SEQUENCE [LARGE SCALE GENOMIC DNA]</scope>
    <source>
        <strain evidence="2 3">DSM 22335</strain>
    </source>
</reference>
<dbReference type="PANTHER" id="PTHR42852:SF13">
    <property type="entry name" value="PROTEIN DIPZ"/>
    <property type="match status" value="1"/>
</dbReference>
<keyword evidence="3" id="KW-1185">Reference proteome</keyword>
<evidence type="ECO:0000313" key="3">
    <source>
        <dbReference type="Proteomes" id="UP000190888"/>
    </source>
</evidence>
<keyword evidence="2" id="KW-0413">Isomerase</keyword>
<dbReference type="Gene3D" id="3.40.30.10">
    <property type="entry name" value="Glutaredoxin"/>
    <property type="match status" value="1"/>
</dbReference>
<sequence>MAILLPLLIYSQQPSLRSLTIGDEVPDIRLSNILNYPVSNIQLSSLKNKPVILDFFGTWCGSCIAALPHLDSLQRKFDTSVQILVVCYEPTAKIRAFLKENPKAKGLKLPFVTADSILSNWFPHRAFPHEVWIDGNRKVSAITEARHVNEANLRKWFSGIALSLPFKYEQMKFDAGRSFFERGNGEIPPKFLFQSALSGYMTAIGGRTQGESKGIYPGTTRYYYLNYSVLALYRRVIEDRLPGNRIILEVQDSARFVLPADAKQRTDWQQKNLYCYEVTAPDLTPKSQLMQQMLSDLNNNLHLNGRIEQKRVKCRILIRNEKVQVANSGLPAESHVSKNGFSLRNKPVRTLLSHLNNWNIQERIPPIVLDETNYKGNIDLALQISDIRDLQALRAALQPFGLDMTEEERLVEVLVLTEKTP</sequence>
<organism evidence="2 3">
    <name type="scientific">Sediminibacterium ginsengisoli</name>
    <dbReference type="NCBI Taxonomy" id="413434"/>
    <lineage>
        <taxon>Bacteria</taxon>
        <taxon>Pseudomonadati</taxon>
        <taxon>Bacteroidota</taxon>
        <taxon>Chitinophagia</taxon>
        <taxon>Chitinophagales</taxon>
        <taxon>Chitinophagaceae</taxon>
        <taxon>Sediminibacterium</taxon>
    </lineage>
</organism>
<dbReference type="CDD" id="cd02966">
    <property type="entry name" value="TlpA_like_family"/>
    <property type="match status" value="1"/>
</dbReference>
<name>A0A1T4MGW9_9BACT</name>
<evidence type="ECO:0000313" key="2">
    <source>
        <dbReference type="EMBL" id="SJZ66101.1"/>
    </source>
</evidence>
<protein>
    <submittedName>
        <fullName evidence="2">Thiol-disulfide isomerase or thioredoxin</fullName>
    </submittedName>
</protein>
<dbReference type="PANTHER" id="PTHR42852">
    <property type="entry name" value="THIOL:DISULFIDE INTERCHANGE PROTEIN DSBE"/>
    <property type="match status" value="1"/>
</dbReference>
<feature type="domain" description="Thioredoxin" evidence="1">
    <location>
        <begin position="19"/>
        <end position="162"/>
    </location>
</feature>
<dbReference type="EMBL" id="FUWH01000003">
    <property type="protein sequence ID" value="SJZ66101.1"/>
    <property type="molecule type" value="Genomic_DNA"/>
</dbReference>
<proteinExistence type="predicted"/>
<dbReference type="InterPro" id="IPR000866">
    <property type="entry name" value="AhpC/TSA"/>
</dbReference>
<dbReference type="GO" id="GO:0016853">
    <property type="term" value="F:isomerase activity"/>
    <property type="evidence" value="ECO:0007669"/>
    <property type="project" value="UniProtKB-KW"/>
</dbReference>
<dbReference type="GO" id="GO:0016209">
    <property type="term" value="F:antioxidant activity"/>
    <property type="evidence" value="ECO:0007669"/>
    <property type="project" value="InterPro"/>
</dbReference>
<dbReference type="AlphaFoldDB" id="A0A1T4MGW9"/>
<dbReference type="PROSITE" id="PS51352">
    <property type="entry name" value="THIOREDOXIN_2"/>
    <property type="match status" value="1"/>
</dbReference>
<dbReference type="InterPro" id="IPR036249">
    <property type="entry name" value="Thioredoxin-like_sf"/>
</dbReference>
<gene>
    <name evidence="2" type="ORF">SAMN04488132_103383</name>
</gene>
<dbReference type="GO" id="GO:0016491">
    <property type="term" value="F:oxidoreductase activity"/>
    <property type="evidence" value="ECO:0007669"/>
    <property type="project" value="InterPro"/>
</dbReference>
<accession>A0A1T4MGW9</accession>
<dbReference type="SUPFAM" id="SSF52833">
    <property type="entry name" value="Thioredoxin-like"/>
    <property type="match status" value="1"/>
</dbReference>
<dbReference type="Pfam" id="PF00578">
    <property type="entry name" value="AhpC-TSA"/>
    <property type="match status" value="1"/>
</dbReference>
<dbReference type="Proteomes" id="UP000190888">
    <property type="component" value="Unassembled WGS sequence"/>
</dbReference>
<dbReference type="STRING" id="413434.SAMN04488132_103383"/>
<dbReference type="InterPro" id="IPR013766">
    <property type="entry name" value="Thioredoxin_domain"/>
</dbReference>
<dbReference type="InterPro" id="IPR050553">
    <property type="entry name" value="Thioredoxin_ResA/DsbE_sf"/>
</dbReference>
<evidence type="ECO:0000259" key="1">
    <source>
        <dbReference type="PROSITE" id="PS51352"/>
    </source>
</evidence>